<sequence>MILAGMNQNLAPQVNDLSNQMNAFSGDRMAPSVAHISHTFLKEVEELFSGNEKLTSKFSTVYKGMKKKFSSKKGTDEQKFIYQWLTESETELVELMTTMSPQLILTYLMMELLKYFDVKNPSWAIGNILDISQGLAKRPLRSTRRTGGARGRRPPTRRRRK</sequence>
<evidence type="ECO:0000313" key="2">
    <source>
        <dbReference type="EMBL" id="KAJ3425867.1"/>
    </source>
</evidence>
<protein>
    <submittedName>
        <fullName evidence="2">Uncharacterized protein</fullName>
    </submittedName>
</protein>
<keyword evidence="5" id="KW-1185">Reference proteome</keyword>
<feature type="region of interest" description="Disordered" evidence="1">
    <location>
        <begin position="139"/>
        <end position="161"/>
    </location>
</feature>
<reference evidence="2" key="2">
    <citation type="submission" date="2022-08" db="EMBL/GenBank/DDBJ databases">
        <title>Novel sulphate-reducing endosymbionts in the free-living metamonad Anaeramoeba.</title>
        <authorList>
            <person name="Jerlstrom-Hultqvist J."/>
            <person name="Cepicka I."/>
            <person name="Gallot-Lavallee L."/>
            <person name="Salas-Leiva D."/>
            <person name="Curtis B.A."/>
            <person name="Zahonova K."/>
            <person name="Pipaliya S."/>
            <person name="Dacks J."/>
            <person name="Roger A.J."/>
        </authorList>
    </citation>
    <scope>NUCLEOTIDE SEQUENCE</scope>
    <source>
        <strain evidence="2">Busselton2</strain>
    </source>
</reference>
<dbReference type="EMBL" id="JANTQA010000070">
    <property type="protein sequence ID" value="KAJ3425867.1"/>
    <property type="molecule type" value="Genomic_DNA"/>
</dbReference>
<dbReference type="Proteomes" id="UP001150062">
    <property type="component" value="Unassembled WGS sequence"/>
</dbReference>
<feature type="compositionally biased region" description="Basic residues" evidence="1">
    <location>
        <begin position="150"/>
        <end position="161"/>
    </location>
</feature>
<reference evidence="3" key="1">
    <citation type="submission" date="2022-08" db="EMBL/GenBank/DDBJ databases">
        <title>Novel sulfate-reducing endosymbionts in the free-living metamonad Anaeramoeba.</title>
        <authorList>
            <person name="Jerlstrom-Hultqvist J."/>
            <person name="Cepicka I."/>
            <person name="Gallot-Lavallee L."/>
            <person name="Salas-Leiva D."/>
            <person name="Curtis B.A."/>
            <person name="Zahonova K."/>
            <person name="Pipaliya S."/>
            <person name="Dacks J."/>
            <person name="Roger A.J."/>
        </authorList>
    </citation>
    <scope>NUCLEOTIDE SEQUENCE</scope>
    <source>
        <strain evidence="3">Schooner1</strain>
    </source>
</reference>
<evidence type="ECO:0000313" key="4">
    <source>
        <dbReference type="Proteomes" id="UP001146793"/>
    </source>
</evidence>
<dbReference type="AlphaFoldDB" id="A0AAV7YD79"/>
<gene>
    <name evidence="2" type="ORF">M0812_28313</name>
    <name evidence="3" type="ORF">M0813_23165</name>
</gene>
<dbReference type="Proteomes" id="UP001146793">
    <property type="component" value="Unassembled WGS sequence"/>
</dbReference>
<comment type="caution">
    <text evidence="2">The sequence shown here is derived from an EMBL/GenBank/DDBJ whole genome shotgun (WGS) entry which is preliminary data.</text>
</comment>
<evidence type="ECO:0000313" key="5">
    <source>
        <dbReference type="Proteomes" id="UP001150062"/>
    </source>
</evidence>
<proteinExistence type="predicted"/>
<name>A0AAV7YD79_9EUKA</name>
<evidence type="ECO:0000313" key="3">
    <source>
        <dbReference type="EMBL" id="KAJ6241378.1"/>
    </source>
</evidence>
<dbReference type="EMBL" id="JAOAOG010000193">
    <property type="protein sequence ID" value="KAJ6241378.1"/>
    <property type="molecule type" value="Genomic_DNA"/>
</dbReference>
<accession>A0AAV7YD79</accession>
<organism evidence="2 4">
    <name type="scientific">Anaeramoeba flamelloides</name>
    <dbReference type="NCBI Taxonomy" id="1746091"/>
    <lineage>
        <taxon>Eukaryota</taxon>
        <taxon>Metamonada</taxon>
        <taxon>Anaeramoebidae</taxon>
        <taxon>Anaeramoeba</taxon>
    </lineage>
</organism>
<evidence type="ECO:0000256" key="1">
    <source>
        <dbReference type="SAM" id="MobiDB-lite"/>
    </source>
</evidence>